<dbReference type="Pfam" id="PF03992">
    <property type="entry name" value="ABM"/>
    <property type="match status" value="1"/>
</dbReference>
<dbReference type="PANTHER" id="PTHR33336:SF3">
    <property type="entry name" value="ABM DOMAIN-CONTAINING PROTEIN"/>
    <property type="match status" value="1"/>
</dbReference>
<dbReference type="Proteomes" id="UP000032946">
    <property type="component" value="Chromosome"/>
</dbReference>
<proteinExistence type="predicted"/>
<dbReference type="InterPro" id="IPR011008">
    <property type="entry name" value="Dimeric_a/b-barrel"/>
</dbReference>
<dbReference type="PANTHER" id="PTHR33336">
    <property type="entry name" value="QUINOL MONOOXYGENASE YGIN-RELATED"/>
    <property type="match status" value="1"/>
</dbReference>
<sequence>MSQLTVVARIKAKAGVEETVHQELLKLIPLTLAESGCLNYDLHRSIDDPTLFLFYENWESRLLWEQHMATEHIKIFRENTEGFIEKLDIDLWTLEGNLG</sequence>
<dbReference type="Gene3D" id="3.30.70.100">
    <property type="match status" value="1"/>
</dbReference>
<evidence type="ECO:0000313" key="3">
    <source>
        <dbReference type="Proteomes" id="UP000032946"/>
    </source>
</evidence>
<gene>
    <name evidence="2" type="ORF">ARTHRO_11030</name>
</gene>
<feature type="domain" description="ABM" evidence="1">
    <location>
        <begin position="4"/>
        <end position="96"/>
    </location>
</feature>
<name>A0A9P1NX75_9CYAN</name>
<reference evidence="2 3" key="1">
    <citation type="submission" date="2014-02" db="EMBL/GenBank/DDBJ databases">
        <authorList>
            <person name="Genoscope - CEA"/>
        </authorList>
    </citation>
    <scope>NUCLEOTIDE SEQUENCE [LARGE SCALE GENOMIC DNA]</scope>
    <source>
        <strain evidence="2 3">PCC 8005</strain>
    </source>
</reference>
<dbReference type="InterPro" id="IPR007138">
    <property type="entry name" value="ABM_dom"/>
</dbReference>
<dbReference type="EC" id="1.-.-.-" evidence="2"/>
<dbReference type="GO" id="GO:0004497">
    <property type="term" value="F:monooxygenase activity"/>
    <property type="evidence" value="ECO:0007669"/>
    <property type="project" value="UniProtKB-KW"/>
</dbReference>
<dbReference type="RefSeq" id="WP_006621346.1">
    <property type="nucleotide sequence ID" value="NZ_FO818640.1"/>
</dbReference>
<dbReference type="SUPFAM" id="SSF54909">
    <property type="entry name" value="Dimeric alpha+beta barrel"/>
    <property type="match status" value="1"/>
</dbReference>
<dbReference type="AlphaFoldDB" id="A0A9P1NX75"/>
<dbReference type="EMBL" id="FO818640">
    <property type="protein sequence ID" value="CDM93357.1"/>
    <property type="molecule type" value="Genomic_DNA"/>
</dbReference>
<keyword evidence="2" id="KW-0560">Oxidoreductase</keyword>
<evidence type="ECO:0000313" key="2">
    <source>
        <dbReference type="EMBL" id="CDM93357.1"/>
    </source>
</evidence>
<dbReference type="InterPro" id="IPR050744">
    <property type="entry name" value="AI-2_Isomerase_LsrG"/>
</dbReference>
<dbReference type="PROSITE" id="PS51725">
    <property type="entry name" value="ABM"/>
    <property type="match status" value="1"/>
</dbReference>
<evidence type="ECO:0000259" key="1">
    <source>
        <dbReference type="PROSITE" id="PS51725"/>
    </source>
</evidence>
<protein>
    <submittedName>
        <fullName evidence="2">Antibiotic biosynthesis monooxygenase</fullName>
        <ecNumber evidence="2">1.-.-.-</ecNumber>
    </submittedName>
</protein>
<keyword evidence="2" id="KW-0503">Monooxygenase</keyword>
<accession>A0A9P1NX75</accession>
<keyword evidence="3" id="KW-1185">Reference proteome</keyword>
<organism evidence="2 3">
    <name type="scientific">Limnospira indica PCC 8005</name>
    <dbReference type="NCBI Taxonomy" id="376219"/>
    <lineage>
        <taxon>Bacteria</taxon>
        <taxon>Bacillati</taxon>
        <taxon>Cyanobacteriota</taxon>
        <taxon>Cyanophyceae</taxon>
        <taxon>Oscillatoriophycideae</taxon>
        <taxon>Oscillatoriales</taxon>
        <taxon>Sirenicapillariaceae</taxon>
        <taxon>Limnospira</taxon>
    </lineage>
</organism>